<feature type="transmembrane region" description="Helical" evidence="2">
    <location>
        <begin position="20"/>
        <end position="40"/>
    </location>
</feature>
<keyword evidence="2" id="KW-0472">Membrane</keyword>
<feature type="region of interest" description="Disordered" evidence="1">
    <location>
        <begin position="123"/>
        <end position="145"/>
    </location>
</feature>
<dbReference type="VEuPathDB" id="FungiDB:AeMF1_004116"/>
<dbReference type="InterPro" id="IPR045167">
    <property type="entry name" value="Hobbit"/>
</dbReference>
<organism evidence="3 4">
    <name type="scientific">Aphanomyces euteiches</name>
    <dbReference type="NCBI Taxonomy" id="100861"/>
    <lineage>
        <taxon>Eukaryota</taxon>
        <taxon>Sar</taxon>
        <taxon>Stramenopiles</taxon>
        <taxon>Oomycota</taxon>
        <taxon>Saprolegniomycetes</taxon>
        <taxon>Saprolegniales</taxon>
        <taxon>Verrucalvaceae</taxon>
        <taxon>Aphanomyces</taxon>
    </lineage>
</organism>
<feature type="compositionally biased region" description="Low complexity" evidence="1">
    <location>
        <begin position="1212"/>
        <end position="1226"/>
    </location>
</feature>
<dbReference type="PANTHER" id="PTHR15678:SF6">
    <property type="entry name" value="BRIDGE-LIKE LIPID TRANSFER PROTEIN FAMILY MEMBER 2"/>
    <property type="match status" value="1"/>
</dbReference>
<evidence type="ECO:0000313" key="3">
    <source>
        <dbReference type="EMBL" id="KAF0723187.1"/>
    </source>
</evidence>
<name>A0A6G0W7U9_9STRA</name>
<dbReference type="EMBL" id="VJMJ01000313">
    <property type="protein sequence ID" value="KAF0723187.1"/>
    <property type="molecule type" value="Genomic_DNA"/>
</dbReference>
<keyword evidence="2" id="KW-0812">Transmembrane</keyword>
<evidence type="ECO:0000256" key="1">
    <source>
        <dbReference type="SAM" id="MobiDB-lite"/>
    </source>
</evidence>
<accession>A0A6G0W7U9</accession>
<evidence type="ECO:0000256" key="2">
    <source>
        <dbReference type="SAM" id="Phobius"/>
    </source>
</evidence>
<feature type="compositionally biased region" description="Low complexity" evidence="1">
    <location>
        <begin position="127"/>
        <end position="141"/>
    </location>
</feature>
<sequence length="1730" mass="192201">MLSVVHGAASSRGDQWTMTARIVVALLIVTAMTCLFWRQLLGRALALLASALAKKHLQRVTINKVMLRPLQFFHVEIMTRDGWCIQISRVELDVRLRTFFSSFGQMKLVWVVIDVITIRPPAQPQVTTSPATASTPNTESADPLGIRKPLTARMGVMKFTQLQIQSLSCLVKVPVLDTSVAVHWSANDIEMAVNDISASTGILTADFIHSKSICKLQVLPVKASINDATFTESATSVFSLDGINVVVKAHYMTKHLREFHVVGQGSAPNATTTIQAALIRLIQRLQPKSQPSQAVDPSAEESTLQFILQNIPLNLHIRQEAPTNDQISWEGHIERLAWSKSLPCREIQAAIKHIKLYFSASSTIATCLTISELEGQFRQDDESEHLEGRACRVSCHSSPLIFKQFLAFRSLLRLAPKRDDATSSCRRKSFKIVSEEIQVAFDDPTTDDGCSAILSRINAEFDDDKIKRIALRMEGGKFSLIAPTKQSLSIVVLSPQVSGTIKPLVALDVDVDAIQCKLYEAVDSTSTAPNFHLQRVRGGMHETEEAMCVSNQIHQATVFFSHNAHRATLLACNALQSSWNRIKLLHSIDHEATAKPKKPLELSINATIFELNLSKMAHMPTDLHVFSAKDLTYKVQDAKKTTVVLASLCSIETNRGKLVQLQTLSVNVVKAPDSSEVMTVNVTDLKLDVEGNMTFMVFVKQVQNLFNTNIDQVDLYAKPPLDLTANLTNVVVAVRLHHEERDVVLHLRGRTVHVKTTILNTLGLSPAVEAQLHEKDTCFSVEEYRSSILKVTSFDTFTTAENVDLRLVANTDNVVAIQLNSLSVAGQIHELLSASKKMPPRRLCINVRAGVQQPTVRLEKVFVALEVVPLAVRTVDDMFNTSILDENDDKVNPRYKFFGNVDVAVVDCSWSAKLTSENAICGVLRQTQVAIDKTLRLDCSIQDVSIELSTSRLLQVSHVHWAVQFILQSTIGSTDVWHAILSGSMTSHDANPTVMENKLSLEWTSLVAVCRTFLSEQLLPPKIQRVPPHQVFNALENVRISLDLRPIQLGWFEANSASLLHFETHQVGLSFSASKDPMSSNWTPQAFNVAMHSLQGFIMEDKSTRPNSFFVQAAIVDAGMTTANTFVPIQVEKLKLLWTLAIRDCIFHMVDTIHDGVSQLLDIVRGNQLRMPKETTTSLQHLPSVVEQDVTLPTSLLDLLQQGKLGHSDEQTSSTSASPNKSSKPSGDFNAQFAACQVLRKQFSVDVLDAQINATEPESKSSMILASRHIHVELGKDELFAHTMAEIQFKDMTCLVAPLDVDIGAGVLWYNPQRSAPSFLQSILNECSITCKYKMALANQATFIQVDLPTAVLSMDSNQFYQCLSVVRHVLLAPPKVPRPKANISPLTADKSIKIKKVQAAVAEELRVLSLRASTAASATALKCVAFHVGHLQCRLRTGPEDGGIDFVTISMDEAEGNHVYFDDTCTKFGLNMQWLEIQNLKPGVSSMTFEDPMAVLKPRLDESQPVKTMLSIRAESKPLPPSGAQPGVRVYEMLEVSIFPGIPYDISIQLGVDLYDLMLKFFFGNQLCLKSPTANEMKLQMANPMALFNKRELTRPPTLPTEGEDIEEDEEIAEAGTGAELFYFNYVRIGNLCLHIVCHGFVVNLNGFELELPHFVCQSKLCTWKQLLRKFEGHLAWHITKESASSGLNHVKKKFMTLNKTFKRKDKAKKDTNENMATLFGPYHHHQQE</sequence>
<reference evidence="3 4" key="1">
    <citation type="submission" date="2019-07" db="EMBL/GenBank/DDBJ databases">
        <title>Genomics analysis of Aphanomyces spp. identifies a new class of oomycete effector associated with host adaptation.</title>
        <authorList>
            <person name="Gaulin E."/>
        </authorList>
    </citation>
    <scope>NUCLEOTIDE SEQUENCE [LARGE SCALE GENOMIC DNA]</scope>
    <source>
        <strain evidence="3 4">ATCC 201684</strain>
    </source>
</reference>
<protein>
    <submittedName>
        <fullName evidence="3">Uncharacterized protein</fullName>
    </submittedName>
</protein>
<evidence type="ECO:0000313" key="4">
    <source>
        <dbReference type="Proteomes" id="UP000481153"/>
    </source>
</evidence>
<keyword evidence="4" id="KW-1185">Reference proteome</keyword>
<comment type="caution">
    <text evidence="3">The sequence shown here is derived from an EMBL/GenBank/DDBJ whole genome shotgun (WGS) entry which is preliminary data.</text>
</comment>
<proteinExistence type="predicted"/>
<feature type="region of interest" description="Disordered" evidence="1">
    <location>
        <begin position="1207"/>
        <end position="1227"/>
    </location>
</feature>
<dbReference type="Proteomes" id="UP000481153">
    <property type="component" value="Unassembled WGS sequence"/>
</dbReference>
<keyword evidence="2" id="KW-1133">Transmembrane helix</keyword>
<gene>
    <name evidence="3" type="ORF">Ae201684_017807</name>
</gene>
<dbReference type="PANTHER" id="PTHR15678">
    <property type="entry name" value="ANTIGEN MLAA-22-RELATED"/>
    <property type="match status" value="1"/>
</dbReference>